<protein>
    <submittedName>
        <fullName evidence="1">Uncharacterized protein</fullName>
    </submittedName>
</protein>
<dbReference type="EMBL" id="PGGC01000073">
    <property type="protein sequence ID" value="PJG59247.1"/>
    <property type="molecule type" value="Genomic_DNA"/>
</dbReference>
<dbReference type="Proteomes" id="UP000235861">
    <property type="component" value="Unassembled WGS sequence"/>
</dbReference>
<proteinExistence type="predicted"/>
<dbReference type="AlphaFoldDB" id="A0A2H9U5E6"/>
<sequence>MVTSSFEIRVAKYASTESVIIYDIDVRNMLKQLLDSDLASMQDPMGFAGYTNPCNSDELKDYALSKLRTAVTRVDKARVTEANGDTKAAFDWWSMVYNGVVEQTHICAVSIIEISRTFCAPP</sequence>
<name>A0A2H9U5E6_9GAMM</name>
<keyword evidence="2" id="KW-1185">Reference proteome</keyword>
<gene>
    <name evidence="1" type="ORF">CUC53_08050</name>
</gene>
<evidence type="ECO:0000313" key="1">
    <source>
        <dbReference type="EMBL" id="PJG59247.1"/>
    </source>
</evidence>
<organism evidence="1 2">
    <name type="scientific">Aeromonas cavernicola</name>
    <dbReference type="NCBI Taxonomy" id="1006623"/>
    <lineage>
        <taxon>Bacteria</taxon>
        <taxon>Pseudomonadati</taxon>
        <taxon>Pseudomonadota</taxon>
        <taxon>Gammaproteobacteria</taxon>
        <taxon>Aeromonadales</taxon>
        <taxon>Aeromonadaceae</taxon>
        <taxon>Aeromonas</taxon>
    </lineage>
</organism>
<evidence type="ECO:0000313" key="2">
    <source>
        <dbReference type="Proteomes" id="UP000235861"/>
    </source>
</evidence>
<accession>A0A2H9U5E6</accession>
<reference evidence="1 2" key="1">
    <citation type="submission" date="2017-11" db="EMBL/GenBank/DDBJ databases">
        <title>Draft genome sequence of environmental isolate Aeromonas cavernicola sp. nov. MDC 2508.</title>
        <authorList>
            <person name="Colston S.M."/>
            <person name="Navarro A."/>
            <person name="Martinez-Murcia A.J."/>
            <person name="Graf J."/>
        </authorList>
    </citation>
    <scope>NUCLEOTIDE SEQUENCE [LARGE SCALE GENOMIC DNA]</scope>
    <source>
        <strain evidence="1 2">MDC 2508</strain>
    </source>
</reference>
<comment type="caution">
    <text evidence="1">The sequence shown here is derived from an EMBL/GenBank/DDBJ whole genome shotgun (WGS) entry which is preliminary data.</text>
</comment>